<organism evidence="7 8">
    <name type="scientific">Teredinibacter turnerae (strain ATCC 39867 / T7901)</name>
    <dbReference type="NCBI Taxonomy" id="377629"/>
    <lineage>
        <taxon>Bacteria</taxon>
        <taxon>Pseudomonadati</taxon>
        <taxon>Pseudomonadota</taxon>
        <taxon>Gammaproteobacteria</taxon>
        <taxon>Cellvibrionales</taxon>
        <taxon>Cellvibrionaceae</taxon>
        <taxon>Teredinibacter</taxon>
    </lineage>
</organism>
<evidence type="ECO:0000259" key="6">
    <source>
        <dbReference type="Pfam" id="PF05175"/>
    </source>
</evidence>
<dbReference type="Pfam" id="PF05175">
    <property type="entry name" value="MTS"/>
    <property type="match status" value="1"/>
</dbReference>
<keyword evidence="8" id="KW-1185">Reference proteome</keyword>
<feature type="domain" description="Methyltransferase small" evidence="6">
    <location>
        <begin position="174"/>
        <end position="339"/>
    </location>
</feature>
<keyword evidence="2" id="KW-0698">rRNA processing</keyword>
<dbReference type="InterPro" id="IPR046977">
    <property type="entry name" value="RsmC/RlmG"/>
</dbReference>
<dbReference type="CDD" id="cd02440">
    <property type="entry name" value="AdoMet_MTases"/>
    <property type="match status" value="1"/>
</dbReference>
<evidence type="ECO:0000256" key="4">
    <source>
        <dbReference type="ARBA" id="ARBA00022679"/>
    </source>
</evidence>
<dbReference type="KEGG" id="ttu:TERTU_1924"/>
<reference evidence="7 8" key="1">
    <citation type="journal article" date="2009" name="PLoS ONE">
        <title>The complete genome of Teredinibacter turnerae T7901: an intracellular endosymbiont of marine wood-boring bivalves (shipworms).</title>
        <authorList>
            <person name="Yang J.C."/>
            <person name="Madupu R."/>
            <person name="Durkin A.S."/>
            <person name="Ekborg N.A."/>
            <person name="Pedamallu C.S."/>
            <person name="Hostetler J.B."/>
            <person name="Radune D."/>
            <person name="Toms B.S."/>
            <person name="Henrissat B."/>
            <person name="Coutinho P.M."/>
            <person name="Schwarz S."/>
            <person name="Field L."/>
            <person name="Trindade-Silva A.E."/>
            <person name="Soares C.A.G."/>
            <person name="Elshahawi S."/>
            <person name="Hanora A."/>
            <person name="Schmidt E.W."/>
            <person name="Haygood M.G."/>
            <person name="Posfai J."/>
            <person name="Benner J."/>
            <person name="Madinger C."/>
            <person name="Nove J."/>
            <person name="Anton B."/>
            <person name="Chaudhary K."/>
            <person name="Foster J."/>
            <person name="Holman A."/>
            <person name="Kumar S."/>
            <person name="Lessard P.A."/>
            <person name="Luyten Y.A."/>
            <person name="Slatko B."/>
            <person name="Wood N."/>
            <person name="Wu B."/>
            <person name="Teplitski M."/>
            <person name="Mougous J.D."/>
            <person name="Ward N."/>
            <person name="Eisen J.A."/>
            <person name="Badger J.H."/>
            <person name="Distel D.L."/>
        </authorList>
    </citation>
    <scope>NUCLEOTIDE SEQUENCE [LARGE SCALE GENOMIC DNA]</scope>
    <source>
        <strain evidence="8">ATCC 39867 / T7901</strain>
    </source>
</reference>
<keyword evidence="1" id="KW-0963">Cytoplasm</keyword>
<protein>
    <submittedName>
        <fullName evidence="7">RNA methyltransferase, RsmC family</fullName>
    </submittedName>
</protein>
<dbReference type="STRING" id="377629.TERTU_1924"/>
<dbReference type="Gene3D" id="3.40.50.150">
    <property type="entry name" value="Vaccinia Virus protein VP39"/>
    <property type="match status" value="2"/>
</dbReference>
<dbReference type="GO" id="GO:0008170">
    <property type="term" value="F:N-methyltransferase activity"/>
    <property type="evidence" value="ECO:0007669"/>
    <property type="project" value="UniProtKB-ARBA"/>
</dbReference>
<evidence type="ECO:0000256" key="1">
    <source>
        <dbReference type="ARBA" id="ARBA00022490"/>
    </source>
</evidence>
<evidence type="ECO:0000313" key="7">
    <source>
        <dbReference type="EMBL" id="ACR14298.1"/>
    </source>
</evidence>
<dbReference type="InterPro" id="IPR029063">
    <property type="entry name" value="SAM-dependent_MTases_sf"/>
</dbReference>
<keyword evidence="3 7" id="KW-0489">Methyltransferase</keyword>
<evidence type="ECO:0000256" key="5">
    <source>
        <dbReference type="ARBA" id="ARBA00022691"/>
    </source>
</evidence>
<dbReference type="EMBL" id="CP001614">
    <property type="protein sequence ID" value="ACR14298.1"/>
    <property type="molecule type" value="Genomic_DNA"/>
</dbReference>
<dbReference type="AlphaFoldDB" id="C5BI28"/>
<evidence type="ECO:0000256" key="3">
    <source>
        <dbReference type="ARBA" id="ARBA00022603"/>
    </source>
</evidence>
<sequence length="342" mass="37244">MTPYTLLAKQAIHYSHRLWILDENFRTEDAGSLSLTSTDLVMTNRFDVANSSPHLGRAATVFSDFNFKEIAEYMPAAICYRVSKERAVTNRVLNQSASRLDSGGMLLLCGEKNDGIKGYVEKAVKQLGFDGAIEKQGNLYIATLTRNSREPAPLDDKQYTHLRLINSDVAAAYLSKPGVYGWNKIDEGSELLQRSIMDEPVAINGTALDLGCGYGYLGVGLLKAGWQQIIATDNNAAAVLACNATLTENGAQNFSVVAADCGSSIERKADLVVCNPPFHQGFGVESSLTNRFVANAARLLKPGGTALFVVNVFIGLERAGAQYFSHQETLANNKKFKVIRFS</sequence>
<dbReference type="GO" id="GO:0003676">
    <property type="term" value="F:nucleic acid binding"/>
    <property type="evidence" value="ECO:0007669"/>
    <property type="project" value="InterPro"/>
</dbReference>
<dbReference type="PANTHER" id="PTHR47816:SF4">
    <property type="entry name" value="RIBOSOMAL RNA SMALL SUBUNIT METHYLTRANSFERASE C"/>
    <property type="match status" value="1"/>
</dbReference>
<dbReference type="InterPro" id="IPR002052">
    <property type="entry name" value="DNA_methylase_N6_adenine_CS"/>
</dbReference>
<keyword evidence="4" id="KW-0808">Transferase</keyword>
<accession>C5BI28</accession>
<dbReference type="GO" id="GO:0008757">
    <property type="term" value="F:S-adenosylmethionine-dependent methyltransferase activity"/>
    <property type="evidence" value="ECO:0007669"/>
    <property type="project" value="InterPro"/>
</dbReference>
<dbReference type="RefSeq" id="WP_015820414.1">
    <property type="nucleotide sequence ID" value="NC_012997.1"/>
</dbReference>
<dbReference type="SUPFAM" id="SSF53335">
    <property type="entry name" value="S-adenosyl-L-methionine-dependent methyltransferases"/>
    <property type="match status" value="1"/>
</dbReference>
<dbReference type="GO" id="GO:0032259">
    <property type="term" value="P:methylation"/>
    <property type="evidence" value="ECO:0007669"/>
    <property type="project" value="UniProtKB-KW"/>
</dbReference>
<evidence type="ECO:0000256" key="2">
    <source>
        <dbReference type="ARBA" id="ARBA00022552"/>
    </source>
</evidence>
<keyword evidence="5" id="KW-0949">S-adenosyl-L-methionine</keyword>
<gene>
    <name evidence="7" type="ordered locus">TERTU_1924</name>
</gene>
<dbReference type="PROSITE" id="PS00092">
    <property type="entry name" value="N6_MTASE"/>
    <property type="match status" value="1"/>
</dbReference>
<evidence type="ECO:0000313" key="8">
    <source>
        <dbReference type="Proteomes" id="UP000009080"/>
    </source>
</evidence>
<dbReference type="Proteomes" id="UP000009080">
    <property type="component" value="Chromosome"/>
</dbReference>
<dbReference type="InterPro" id="IPR007848">
    <property type="entry name" value="Small_mtfrase_dom"/>
</dbReference>
<dbReference type="eggNOG" id="COG2813">
    <property type="taxonomic scope" value="Bacteria"/>
</dbReference>
<dbReference type="HOGENOM" id="CLU_049581_3_0_6"/>
<dbReference type="GO" id="GO:0006364">
    <property type="term" value="P:rRNA processing"/>
    <property type="evidence" value="ECO:0007669"/>
    <property type="project" value="UniProtKB-KW"/>
</dbReference>
<dbReference type="OrthoDB" id="29650at2"/>
<dbReference type="PANTHER" id="PTHR47816">
    <property type="entry name" value="RIBOSOMAL RNA SMALL SUBUNIT METHYLTRANSFERASE C"/>
    <property type="match status" value="1"/>
</dbReference>
<proteinExistence type="predicted"/>
<name>C5BI28_TERTT</name>